<organism evidence="1 2">
    <name type="scientific">Cupriavidus taiwanensis</name>
    <dbReference type="NCBI Taxonomy" id="164546"/>
    <lineage>
        <taxon>Bacteria</taxon>
        <taxon>Pseudomonadati</taxon>
        <taxon>Pseudomonadota</taxon>
        <taxon>Betaproteobacteria</taxon>
        <taxon>Burkholderiales</taxon>
        <taxon>Burkholderiaceae</taxon>
        <taxon>Cupriavidus</taxon>
    </lineage>
</organism>
<sequence>MCLPISPLGRERCLFPAGNIPAKIAAARGKPDIVVAPHPGCKLLLRRKGRARADTLRLVSSEK</sequence>
<protein>
    <submittedName>
        <fullName evidence="1">Uncharacterized protein</fullName>
    </submittedName>
</protein>
<gene>
    <name evidence="1" type="ORF">CT19425_40195</name>
</gene>
<dbReference type="Proteomes" id="UP000255505">
    <property type="component" value="Chromosome I"/>
</dbReference>
<proteinExistence type="predicted"/>
<dbReference type="AlphaFoldDB" id="A0A375IEV3"/>
<reference evidence="1 2" key="1">
    <citation type="submission" date="2018-01" db="EMBL/GenBank/DDBJ databases">
        <authorList>
            <person name="Gaut B.S."/>
            <person name="Morton B.R."/>
            <person name="Clegg M.T."/>
            <person name="Duvall M.R."/>
        </authorList>
    </citation>
    <scope>NUCLEOTIDE SEQUENCE [LARGE SCALE GENOMIC DNA]</scope>
    <source>
        <strain evidence="1">Cupriavidus taiwanensis LMG 19425</strain>
    </source>
</reference>
<name>A0A375IEV3_9BURK</name>
<accession>A0A375IEV3</accession>
<evidence type="ECO:0000313" key="2">
    <source>
        <dbReference type="Proteomes" id="UP000255505"/>
    </source>
</evidence>
<evidence type="ECO:0000313" key="1">
    <source>
        <dbReference type="EMBL" id="SPK71755.1"/>
    </source>
</evidence>
<dbReference type="EMBL" id="LT991976">
    <property type="protein sequence ID" value="SPK71755.1"/>
    <property type="molecule type" value="Genomic_DNA"/>
</dbReference>